<dbReference type="GO" id="GO:0015450">
    <property type="term" value="F:protein-transporting ATPase activity"/>
    <property type="evidence" value="ECO:0007669"/>
    <property type="project" value="InterPro"/>
</dbReference>
<dbReference type="InterPro" id="IPR055344">
    <property type="entry name" value="SecD_SecF_C_bact"/>
</dbReference>
<evidence type="ECO:0000256" key="4">
    <source>
        <dbReference type="ARBA" id="ARBA00022475"/>
    </source>
</evidence>
<dbReference type="GO" id="GO:0006886">
    <property type="term" value="P:intracellular protein transport"/>
    <property type="evidence" value="ECO:0007669"/>
    <property type="project" value="InterPro"/>
</dbReference>
<dbReference type="NCBIfam" id="TIGR00916">
    <property type="entry name" value="2A0604s01"/>
    <property type="match status" value="1"/>
</dbReference>
<dbReference type="HAMAP" id="MF_01464_B">
    <property type="entry name" value="SecF_B"/>
    <property type="match status" value="1"/>
</dbReference>
<dbReference type="SUPFAM" id="SSF82866">
    <property type="entry name" value="Multidrug efflux transporter AcrB transmembrane domain"/>
    <property type="match status" value="1"/>
</dbReference>
<keyword evidence="8" id="KW-0811">Translocation</keyword>
<evidence type="ECO:0000259" key="11">
    <source>
        <dbReference type="Pfam" id="PF02355"/>
    </source>
</evidence>
<dbReference type="InterPro" id="IPR005665">
    <property type="entry name" value="SecF_bac"/>
</dbReference>
<gene>
    <name evidence="12" type="ORF">MNBD_GAMMA12-3581</name>
</gene>
<keyword evidence="7 10" id="KW-1133">Transmembrane helix</keyword>
<keyword evidence="9 10" id="KW-0472">Membrane</keyword>
<feature type="transmembrane region" description="Helical" evidence="10">
    <location>
        <begin position="138"/>
        <end position="155"/>
    </location>
</feature>
<keyword evidence="3" id="KW-0813">Transport</keyword>
<evidence type="ECO:0000256" key="3">
    <source>
        <dbReference type="ARBA" id="ARBA00022448"/>
    </source>
</evidence>
<evidence type="ECO:0000256" key="1">
    <source>
        <dbReference type="ARBA" id="ARBA00004651"/>
    </source>
</evidence>
<dbReference type="Pfam" id="PF02355">
    <property type="entry name" value="SecD_SecF_C"/>
    <property type="match status" value="1"/>
</dbReference>
<dbReference type="InterPro" id="IPR022646">
    <property type="entry name" value="SecD/SecF_CS"/>
</dbReference>
<dbReference type="PRINTS" id="PR01755">
    <property type="entry name" value="SECFTRNLCASE"/>
</dbReference>
<dbReference type="Pfam" id="PF07549">
    <property type="entry name" value="Sec_GG"/>
    <property type="match status" value="1"/>
</dbReference>
<dbReference type="InterPro" id="IPR022813">
    <property type="entry name" value="SecD/SecF_arch_bac"/>
</dbReference>
<evidence type="ECO:0000256" key="2">
    <source>
        <dbReference type="ARBA" id="ARBA00015792"/>
    </source>
</evidence>
<feature type="domain" description="Protein export membrane protein SecD/SecF C-terminal" evidence="11">
    <location>
        <begin position="114"/>
        <end position="292"/>
    </location>
</feature>
<evidence type="ECO:0000313" key="12">
    <source>
        <dbReference type="EMBL" id="VAW80910.1"/>
    </source>
</evidence>
<evidence type="ECO:0000256" key="9">
    <source>
        <dbReference type="ARBA" id="ARBA00023136"/>
    </source>
</evidence>
<reference evidence="12" key="1">
    <citation type="submission" date="2018-06" db="EMBL/GenBank/DDBJ databases">
        <authorList>
            <person name="Zhirakovskaya E."/>
        </authorList>
    </citation>
    <scope>NUCLEOTIDE SEQUENCE</scope>
</reference>
<accession>A0A3B0YWA0</accession>
<keyword evidence="5 10" id="KW-0812">Transmembrane</keyword>
<dbReference type="GO" id="GO:0005886">
    <property type="term" value="C:plasma membrane"/>
    <property type="evidence" value="ECO:0007669"/>
    <property type="project" value="UniProtKB-SubCell"/>
</dbReference>
<feature type="transmembrane region" description="Helical" evidence="10">
    <location>
        <begin position="265"/>
        <end position="289"/>
    </location>
</feature>
<dbReference type="EMBL" id="UOFL01000207">
    <property type="protein sequence ID" value="VAW80910.1"/>
    <property type="molecule type" value="Genomic_DNA"/>
</dbReference>
<protein>
    <recommendedName>
        <fullName evidence="2">Protein translocase subunit SecF</fullName>
    </recommendedName>
</protein>
<evidence type="ECO:0000256" key="10">
    <source>
        <dbReference type="SAM" id="Phobius"/>
    </source>
</evidence>
<keyword evidence="6" id="KW-0653">Protein transport</keyword>
<proteinExistence type="inferred from homology"/>
<feature type="transmembrane region" description="Helical" evidence="10">
    <location>
        <begin position="162"/>
        <end position="183"/>
    </location>
</feature>
<feature type="transmembrane region" description="Helical" evidence="10">
    <location>
        <begin position="21"/>
        <end position="41"/>
    </location>
</feature>
<dbReference type="PANTHER" id="PTHR30081">
    <property type="entry name" value="PROTEIN-EXPORT MEMBRANE PROTEIN SEC"/>
    <property type="match status" value="1"/>
</dbReference>
<evidence type="ECO:0000256" key="6">
    <source>
        <dbReference type="ARBA" id="ARBA00022927"/>
    </source>
</evidence>
<dbReference type="PANTHER" id="PTHR30081:SF8">
    <property type="entry name" value="PROTEIN TRANSLOCASE SUBUNIT SECF"/>
    <property type="match status" value="1"/>
</dbReference>
<dbReference type="Gene3D" id="1.20.1640.10">
    <property type="entry name" value="Multidrug efflux transporter AcrB transmembrane domain"/>
    <property type="match status" value="1"/>
</dbReference>
<evidence type="ECO:0000256" key="7">
    <source>
        <dbReference type="ARBA" id="ARBA00022989"/>
    </source>
</evidence>
<name>A0A3B0YWA0_9ZZZZ</name>
<organism evidence="12">
    <name type="scientific">hydrothermal vent metagenome</name>
    <dbReference type="NCBI Taxonomy" id="652676"/>
    <lineage>
        <taxon>unclassified sequences</taxon>
        <taxon>metagenomes</taxon>
        <taxon>ecological metagenomes</taxon>
    </lineage>
</organism>
<dbReference type="AlphaFoldDB" id="A0A3B0YWA0"/>
<sequence length="313" mass="34243">MHLITKATNFDFMQHRQLSGKISIGLVLLSLVCLFTFKLNFGLDFTGGTLLEIGYEHPADLEKIKKVLKGANIKARVSHYGQASDVQIFITPQGNQQKGKFDSEKVMALLKITSDQKITKRRFEFVGSAVGDELVENGGLALLTALFCILLYVGLRFEPRFAVGSVVALIHDVLIILGIFSITRIEFDLSVLAALLAVIGYSLNDTIVVFDRIRENFRKIRKGDSVHVMNVSINETLSRTIMTSVTTLLVLLALLFLGGEIIRGFAIALILGVIVGTYSSIFVASNAVLKLGVTRADMLAVKKEGAGVVDDRP</sequence>
<dbReference type="InterPro" id="IPR022645">
    <property type="entry name" value="SecD/SecF_bac"/>
</dbReference>
<dbReference type="NCBIfam" id="TIGR00966">
    <property type="entry name" value="transloc_SecF"/>
    <property type="match status" value="1"/>
</dbReference>
<evidence type="ECO:0000256" key="8">
    <source>
        <dbReference type="ARBA" id="ARBA00023010"/>
    </source>
</evidence>
<dbReference type="InterPro" id="IPR048634">
    <property type="entry name" value="SecD_SecF_C"/>
</dbReference>
<keyword evidence="4" id="KW-1003">Cell membrane</keyword>
<feature type="transmembrane region" description="Helical" evidence="10">
    <location>
        <begin position="189"/>
        <end position="210"/>
    </location>
</feature>
<feature type="transmembrane region" description="Helical" evidence="10">
    <location>
        <begin position="241"/>
        <end position="259"/>
    </location>
</feature>
<comment type="subcellular location">
    <subcellularLocation>
        <location evidence="1">Cell membrane</location>
        <topology evidence="1">Multi-pass membrane protein</topology>
    </subcellularLocation>
</comment>
<evidence type="ECO:0000256" key="5">
    <source>
        <dbReference type="ARBA" id="ARBA00022692"/>
    </source>
</evidence>